<feature type="compositionally biased region" description="Low complexity" evidence="7">
    <location>
        <begin position="140"/>
        <end position="155"/>
    </location>
</feature>
<dbReference type="EMBL" id="ATLV01015282">
    <property type="status" value="NOT_ANNOTATED_CDS"/>
    <property type="molecule type" value="Genomic_DNA"/>
</dbReference>
<name>A0A084VQP4_ANOSI</name>
<dbReference type="PANTHER" id="PTHR12911">
    <property type="entry name" value="SAD1/UNC-84-LIKE PROTEIN-RELATED"/>
    <property type="match status" value="1"/>
</dbReference>
<feature type="domain" description="SUN" evidence="9">
    <location>
        <begin position="947"/>
        <end position="1110"/>
    </location>
</feature>
<dbReference type="AlphaFoldDB" id="A0A084VQP4"/>
<evidence type="ECO:0000256" key="2">
    <source>
        <dbReference type="ARBA" id="ARBA00022692"/>
    </source>
</evidence>
<evidence type="ECO:0000313" key="10">
    <source>
        <dbReference type="EMBL" id="KFB40288.1"/>
    </source>
</evidence>
<dbReference type="OrthoDB" id="342281at2759"/>
<feature type="region of interest" description="Disordered" evidence="7">
    <location>
        <begin position="1"/>
        <end position="99"/>
    </location>
</feature>
<reference evidence="10 12" key="1">
    <citation type="journal article" date="2014" name="BMC Genomics">
        <title>Genome sequence of Anopheles sinensis provides insight into genetics basis of mosquito competence for malaria parasites.</title>
        <authorList>
            <person name="Zhou D."/>
            <person name="Zhang D."/>
            <person name="Ding G."/>
            <person name="Shi L."/>
            <person name="Hou Q."/>
            <person name="Ye Y."/>
            <person name="Xu Y."/>
            <person name="Zhou H."/>
            <person name="Xiong C."/>
            <person name="Li S."/>
            <person name="Yu J."/>
            <person name="Hong S."/>
            <person name="Yu X."/>
            <person name="Zou P."/>
            <person name="Chen C."/>
            <person name="Chang X."/>
            <person name="Wang W."/>
            <person name="Lv Y."/>
            <person name="Sun Y."/>
            <person name="Ma L."/>
            <person name="Shen B."/>
            <person name="Zhu C."/>
        </authorList>
    </citation>
    <scope>NUCLEOTIDE SEQUENCE [LARGE SCALE GENOMIC DNA]</scope>
</reference>
<dbReference type="EMBL" id="KE525006">
    <property type="protein sequence ID" value="KFB40288.1"/>
    <property type="molecule type" value="Genomic_DNA"/>
</dbReference>
<evidence type="ECO:0000313" key="11">
    <source>
        <dbReference type="EnsemblMetazoa" id="ASIC007772-PA"/>
    </source>
</evidence>
<dbReference type="EMBL" id="ATLV01015283">
    <property type="status" value="NOT_ANNOTATED_CDS"/>
    <property type="molecule type" value="Genomic_DNA"/>
</dbReference>
<dbReference type="Pfam" id="PF07738">
    <property type="entry name" value="Sad1_UNC"/>
    <property type="match status" value="1"/>
</dbReference>
<dbReference type="PANTHER" id="PTHR12911:SF8">
    <property type="entry name" value="KLAROID PROTEIN-RELATED"/>
    <property type="match status" value="1"/>
</dbReference>
<sequence length="1110" mass="124212">MSQPESIGDVIETRRRSRSKTPMMNLRVSSDRENGESSPAGNRKVRKAPTVEAIDESDEQASAQKSQAAAGGGGQARSTAVRKTRIVTSDYSSDDVSPDRVQKAMAVVQKMQKSGQLSQSAVTTTTTQVTKTFESKTVLVQGQGVEQQQQNVVSVKTSSMGNSSADKESKQATTESPKKATSSPSKSAPLTGGTKQQEDVVSVATSKKTSTTVVGGVGGMRTSTPKNAQAFKAATAKIALTPEELQQHAAYKEYLEAGEYWNKYPKTDYTYSELSPHRREVAPGLVAMPNMSRPSLNKHAERVQTMIERNPTQEAFTRQRYTSARSSGMFVPSDPYDSTEEVDSYLRQGNQRHQRQTIVVSQQQSIVSRFFLSIVTFFFTCFDSVRSVFRRRDEEYQYYTRIEDERGFFARAYGLVSLFFINVFKRIYLLISSVLFLDAWLLQTSARNVEQQQAGQRKRRFLLFLLGLLPLLLIGGTILYLDPSALDTVRANLPSRLRDLELKLPNLPAMPEMPNVPELPDVATVKQYVGQRWTDLSDLSSQYLDQMKLFTQNSLEAGRQLAADGEETIVLPASSRATLALSSLSRILPSGIDRGVEWDGIKSFYRSVANATAIPVWMESVWSLVPSSFGWLAAFSWPWSWSWWRWPRSGGANEHESFPKVRVPRGSSGTGAGRMKASQSTGSLAPELTVHVAHVIEETTVNGERMVKEFQTSASVVDQQRRDALVDDLRKELNDIKAHFSEQLLSSSVQWEARLEALKANQGQLGDQLRAYRLEHNELYQKLLVDIDDRLSALRQERYEGVNSAVREHIITILGLNVKQDIADGDLRAWISGLFVARDDLERRLEEIQANVGMEVREEIERTAGRLMKEIGEKMREEMLLRLDEVRREVSATAGATTTTDAVEGEDKNQSSSTLTEDDVKRIVSDALTVYDADKTGMVDYALESAGGQVLSTRCTENYQASSAEFRIFGIPIWYPSNTPRTVISPTMEPGQCWAFQGFPGYLVIQLNTEIIVTGFTLEHISKLLVANGSISSAPKHFTVWGLQELNDPDPILLGSYEYLDKLGSSVQYFPVQNKDWRHPLQIVELRIETNHGNIRYTCLYRFRVHGEKV</sequence>
<evidence type="ECO:0000256" key="4">
    <source>
        <dbReference type="ARBA" id="ARBA00023054"/>
    </source>
</evidence>
<feature type="compositionally biased region" description="Polar residues" evidence="7">
    <location>
        <begin position="86"/>
        <end position="95"/>
    </location>
</feature>
<evidence type="ECO:0000313" key="12">
    <source>
        <dbReference type="Proteomes" id="UP000030765"/>
    </source>
</evidence>
<keyword evidence="5 8" id="KW-0472">Membrane</keyword>
<dbReference type="VEuPathDB" id="VectorBase:ASIC007772"/>
<feature type="coiled-coil region" evidence="6">
    <location>
        <begin position="831"/>
        <end position="858"/>
    </location>
</feature>
<dbReference type="GO" id="GO:0034993">
    <property type="term" value="C:meiotic nuclear membrane microtubule tethering complex"/>
    <property type="evidence" value="ECO:0007669"/>
    <property type="project" value="TreeGrafter"/>
</dbReference>
<reference evidence="11" key="2">
    <citation type="submission" date="2020-05" db="UniProtKB">
        <authorList>
            <consortium name="EnsemblMetazoa"/>
        </authorList>
    </citation>
    <scope>IDENTIFICATION</scope>
</reference>
<dbReference type="InterPro" id="IPR012919">
    <property type="entry name" value="SUN_dom"/>
</dbReference>
<evidence type="ECO:0000256" key="7">
    <source>
        <dbReference type="SAM" id="MobiDB-lite"/>
    </source>
</evidence>
<evidence type="ECO:0000256" key="3">
    <source>
        <dbReference type="ARBA" id="ARBA00022989"/>
    </source>
</evidence>
<feature type="compositionally biased region" description="Low complexity" evidence="7">
    <location>
        <begin position="172"/>
        <end position="189"/>
    </location>
</feature>
<dbReference type="Gene3D" id="2.60.120.260">
    <property type="entry name" value="Galactose-binding domain-like"/>
    <property type="match status" value="1"/>
</dbReference>
<feature type="transmembrane region" description="Helical" evidence="8">
    <location>
        <begin position="461"/>
        <end position="481"/>
    </location>
</feature>
<evidence type="ECO:0000256" key="8">
    <source>
        <dbReference type="SAM" id="Phobius"/>
    </source>
</evidence>
<feature type="region of interest" description="Disordered" evidence="7">
    <location>
        <begin position="892"/>
        <end position="916"/>
    </location>
</feature>
<proteinExistence type="predicted"/>
<feature type="region of interest" description="Disordered" evidence="7">
    <location>
        <begin position="140"/>
        <end position="207"/>
    </location>
</feature>
<feature type="region of interest" description="Disordered" evidence="7">
    <location>
        <begin position="651"/>
        <end position="680"/>
    </location>
</feature>
<evidence type="ECO:0000256" key="5">
    <source>
        <dbReference type="ARBA" id="ARBA00023136"/>
    </source>
</evidence>
<dbReference type="Proteomes" id="UP000030765">
    <property type="component" value="Unassembled WGS sequence"/>
</dbReference>
<dbReference type="EnsemblMetazoa" id="ASIC007772-RA">
    <property type="protein sequence ID" value="ASIC007772-PA"/>
    <property type="gene ID" value="ASIC007772"/>
</dbReference>
<accession>A0A084VQP4</accession>
<protein>
    <submittedName>
        <fullName evidence="11">SUN domain-containing protein</fullName>
    </submittedName>
</protein>
<evidence type="ECO:0000259" key="9">
    <source>
        <dbReference type="PROSITE" id="PS51469"/>
    </source>
</evidence>
<feature type="compositionally biased region" description="Low complexity" evidence="7">
    <location>
        <begin position="892"/>
        <end position="902"/>
    </location>
</feature>
<dbReference type="PROSITE" id="PS51469">
    <property type="entry name" value="SUN"/>
    <property type="match status" value="1"/>
</dbReference>
<keyword evidence="2 8" id="KW-0812">Transmembrane</keyword>
<dbReference type="VEuPathDB" id="VectorBase:ASIS011555"/>
<gene>
    <name evidence="10" type="ORF">ZHAS_00007772</name>
</gene>
<keyword evidence="3 8" id="KW-1133">Transmembrane helix</keyword>
<comment type="subcellular location">
    <subcellularLocation>
        <location evidence="1">Membrane</location>
    </subcellularLocation>
</comment>
<evidence type="ECO:0000256" key="1">
    <source>
        <dbReference type="ARBA" id="ARBA00004370"/>
    </source>
</evidence>
<dbReference type="VEuPathDB" id="VectorBase:ASIS015036"/>
<dbReference type="FunFam" id="2.60.120.260:FF:000009">
    <property type="entry name" value="SUN domain-containing protein 1 isoform X1"/>
    <property type="match status" value="1"/>
</dbReference>
<keyword evidence="4 6" id="KW-0175">Coiled coil</keyword>
<keyword evidence="12" id="KW-1185">Reference proteome</keyword>
<evidence type="ECO:0000256" key="6">
    <source>
        <dbReference type="SAM" id="Coils"/>
    </source>
</evidence>
<dbReference type="InterPro" id="IPR045119">
    <property type="entry name" value="SUN1-5"/>
</dbReference>
<dbReference type="OMA" id="YERWSLL"/>
<organism evidence="10">
    <name type="scientific">Anopheles sinensis</name>
    <name type="common">Mosquito</name>
    <dbReference type="NCBI Taxonomy" id="74873"/>
    <lineage>
        <taxon>Eukaryota</taxon>
        <taxon>Metazoa</taxon>
        <taxon>Ecdysozoa</taxon>
        <taxon>Arthropoda</taxon>
        <taxon>Hexapoda</taxon>
        <taxon>Insecta</taxon>
        <taxon>Pterygota</taxon>
        <taxon>Neoptera</taxon>
        <taxon>Endopterygota</taxon>
        <taxon>Diptera</taxon>
        <taxon>Nematocera</taxon>
        <taxon>Culicoidea</taxon>
        <taxon>Culicidae</taxon>
        <taxon>Anophelinae</taxon>
        <taxon>Anopheles</taxon>
    </lineage>
</organism>
<dbReference type="GO" id="GO:0043495">
    <property type="term" value="F:protein-membrane adaptor activity"/>
    <property type="evidence" value="ECO:0007669"/>
    <property type="project" value="TreeGrafter"/>
</dbReference>
<dbReference type="STRING" id="74873.A0A084VQP4"/>
<feature type="compositionally biased region" description="Low complexity" evidence="7">
    <location>
        <begin position="60"/>
        <end position="69"/>
    </location>
</feature>